<accession>A0ABV2MNF2</accession>
<evidence type="ECO:0000313" key="1">
    <source>
        <dbReference type="EMBL" id="MET3757989.1"/>
    </source>
</evidence>
<evidence type="ECO:0008006" key="3">
    <source>
        <dbReference type="Google" id="ProtNLM"/>
    </source>
</evidence>
<name>A0ABV2MNF2_9HYPH</name>
<dbReference type="EMBL" id="JBEPMY010000022">
    <property type="protein sequence ID" value="MET3757989.1"/>
    <property type="molecule type" value="Genomic_DNA"/>
</dbReference>
<proteinExistence type="predicted"/>
<organism evidence="1 2">
    <name type="scientific">Rhizobium binae</name>
    <dbReference type="NCBI Taxonomy" id="1138190"/>
    <lineage>
        <taxon>Bacteria</taxon>
        <taxon>Pseudomonadati</taxon>
        <taxon>Pseudomonadota</taxon>
        <taxon>Alphaproteobacteria</taxon>
        <taxon>Hyphomicrobiales</taxon>
        <taxon>Rhizobiaceae</taxon>
        <taxon>Rhizobium/Agrobacterium group</taxon>
        <taxon>Rhizobium</taxon>
    </lineage>
</organism>
<dbReference type="RefSeq" id="WP_168300657.1">
    <property type="nucleotide sequence ID" value="NZ_CP071604.1"/>
</dbReference>
<comment type="caution">
    <text evidence="1">The sequence shown here is derived from an EMBL/GenBank/DDBJ whole genome shotgun (WGS) entry which is preliminary data.</text>
</comment>
<sequence>MSMKSVPFFRDISTCLQVAIGLAMHLLYKDGMDEAAKVGRLRRGICRSE</sequence>
<protein>
    <recommendedName>
        <fullName evidence="3">Transposase</fullName>
    </recommendedName>
</protein>
<dbReference type="GeneID" id="91148846"/>
<evidence type="ECO:0000313" key="2">
    <source>
        <dbReference type="Proteomes" id="UP001549077"/>
    </source>
</evidence>
<reference evidence="1 2" key="1">
    <citation type="submission" date="2024-06" db="EMBL/GenBank/DDBJ databases">
        <title>Genomic Encyclopedia of Type Strains, Phase IV (KMG-IV): sequencing the most valuable type-strain genomes for metagenomic binning, comparative biology and taxonomic classification.</title>
        <authorList>
            <person name="Goeker M."/>
        </authorList>
    </citation>
    <scope>NUCLEOTIDE SEQUENCE [LARGE SCALE GENOMIC DNA]</scope>
    <source>
        <strain evidence="1 2">DSM 29288</strain>
    </source>
</reference>
<gene>
    <name evidence="1" type="ORF">ABID08_005370</name>
</gene>
<dbReference type="Proteomes" id="UP001549077">
    <property type="component" value="Unassembled WGS sequence"/>
</dbReference>
<keyword evidence="2" id="KW-1185">Reference proteome</keyword>